<reference evidence="8" key="1">
    <citation type="journal article" date="2023" name="Mol. Biol. Evol.">
        <title>Third-Generation Sequencing Reveals the Adaptive Role of the Epigenome in Three Deep-Sea Polychaetes.</title>
        <authorList>
            <person name="Perez M."/>
            <person name="Aroh O."/>
            <person name="Sun Y."/>
            <person name="Lan Y."/>
            <person name="Juniper S.K."/>
            <person name="Young C.R."/>
            <person name="Angers B."/>
            <person name="Qian P.Y."/>
        </authorList>
    </citation>
    <scope>NUCLEOTIDE SEQUENCE</scope>
    <source>
        <strain evidence="8">R07B-5</strain>
    </source>
</reference>
<sequence>MSGPVLSPGSGLDIGGPLLHPGQKKMDHLNRMTTSQCAKVFIQRDYSEGTKVKFLKDFPPDLEGKIDRSTFDSTITQLNTMFSEAEMLCSSTYCENCFACLTAYLIYLCIDTHYEKMLKKINRYIQEQNETVYVPRGLMLVDPAERGLRVVSLYHPCGAQWHRE</sequence>
<evidence type="ECO:0000256" key="5">
    <source>
        <dbReference type="ARBA" id="ARBA00022824"/>
    </source>
</evidence>
<dbReference type="InterPro" id="IPR019383">
    <property type="entry name" value="Golgin_A_7/ERF4"/>
</dbReference>
<dbReference type="GO" id="GO:0002178">
    <property type="term" value="C:palmitoyltransferase complex"/>
    <property type="evidence" value="ECO:0007669"/>
    <property type="project" value="TreeGrafter"/>
</dbReference>
<organism evidence="8 9">
    <name type="scientific">Ridgeia piscesae</name>
    <name type="common">Tubeworm</name>
    <dbReference type="NCBI Taxonomy" id="27915"/>
    <lineage>
        <taxon>Eukaryota</taxon>
        <taxon>Metazoa</taxon>
        <taxon>Spiralia</taxon>
        <taxon>Lophotrochozoa</taxon>
        <taxon>Annelida</taxon>
        <taxon>Polychaeta</taxon>
        <taxon>Sedentaria</taxon>
        <taxon>Canalipalpata</taxon>
        <taxon>Sabellida</taxon>
        <taxon>Siboglinidae</taxon>
        <taxon>Ridgeia</taxon>
    </lineage>
</organism>
<comment type="subcellular location">
    <subcellularLocation>
        <location evidence="1">Endoplasmic reticulum membrane</location>
        <topology evidence="1">Peripheral membrane protein</topology>
    </subcellularLocation>
</comment>
<keyword evidence="9" id="KW-1185">Reference proteome</keyword>
<dbReference type="PANTHER" id="PTHR13254">
    <property type="entry name" value="GOLGI AUTOANTIGEN, GOLGIN SUBFAMILY A, 7"/>
    <property type="match status" value="1"/>
</dbReference>
<keyword evidence="5" id="KW-0256">Endoplasmic reticulum</keyword>
<protein>
    <recommendedName>
        <fullName evidence="4">Ras modification protein ERF4</fullName>
    </recommendedName>
</protein>
<gene>
    <name evidence="8" type="ORF">NP493_331g05049</name>
</gene>
<dbReference type="InterPro" id="IPR051371">
    <property type="entry name" value="Ras_palmitoyltransferase"/>
</dbReference>
<evidence type="ECO:0000259" key="7">
    <source>
        <dbReference type="Pfam" id="PF10256"/>
    </source>
</evidence>
<evidence type="ECO:0000256" key="6">
    <source>
        <dbReference type="ARBA" id="ARBA00023136"/>
    </source>
</evidence>
<dbReference type="Pfam" id="PF10256">
    <property type="entry name" value="Erf4"/>
    <property type="match status" value="1"/>
</dbReference>
<dbReference type="AlphaFoldDB" id="A0AAD9L4T0"/>
<comment type="subunit">
    <text evidence="3">Interacts with ERF2.</text>
</comment>
<keyword evidence="6" id="KW-0472">Membrane</keyword>
<comment type="similarity">
    <text evidence="2">Belongs to the ERF4 family.</text>
</comment>
<proteinExistence type="inferred from homology"/>
<feature type="domain" description="Golgin subfamily A member 7/ERF4" evidence="7">
    <location>
        <begin position="40"/>
        <end position="151"/>
    </location>
</feature>
<evidence type="ECO:0000256" key="2">
    <source>
        <dbReference type="ARBA" id="ARBA00007732"/>
    </source>
</evidence>
<evidence type="ECO:0000256" key="4">
    <source>
        <dbReference type="ARBA" id="ARBA00018463"/>
    </source>
</evidence>
<dbReference type="EMBL" id="JAODUO010000332">
    <property type="protein sequence ID" value="KAK2182901.1"/>
    <property type="molecule type" value="Genomic_DNA"/>
</dbReference>
<evidence type="ECO:0000313" key="9">
    <source>
        <dbReference type="Proteomes" id="UP001209878"/>
    </source>
</evidence>
<dbReference type="PANTHER" id="PTHR13254:SF0">
    <property type="entry name" value="GOLGIN SUBFAMILY A MEMBER 7_ERF4 DOMAIN-CONTAINING PROTEIN"/>
    <property type="match status" value="1"/>
</dbReference>
<dbReference type="GO" id="GO:0006612">
    <property type="term" value="P:protein targeting to membrane"/>
    <property type="evidence" value="ECO:0007669"/>
    <property type="project" value="TreeGrafter"/>
</dbReference>
<accession>A0AAD9L4T0</accession>
<dbReference type="Proteomes" id="UP001209878">
    <property type="component" value="Unassembled WGS sequence"/>
</dbReference>
<evidence type="ECO:0000313" key="8">
    <source>
        <dbReference type="EMBL" id="KAK2182901.1"/>
    </source>
</evidence>
<dbReference type="GO" id="GO:0005789">
    <property type="term" value="C:endoplasmic reticulum membrane"/>
    <property type="evidence" value="ECO:0007669"/>
    <property type="project" value="UniProtKB-SubCell"/>
</dbReference>
<comment type="caution">
    <text evidence="8">The sequence shown here is derived from an EMBL/GenBank/DDBJ whole genome shotgun (WGS) entry which is preliminary data.</text>
</comment>
<evidence type="ECO:0000256" key="1">
    <source>
        <dbReference type="ARBA" id="ARBA00004406"/>
    </source>
</evidence>
<evidence type="ECO:0000256" key="3">
    <source>
        <dbReference type="ARBA" id="ARBA00011396"/>
    </source>
</evidence>
<name>A0AAD9L4T0_RIDPI</name>